<dbReference type="AlphaFoldDB" id="A0A7W7S337"/>
<dbReference type="InterPro" id="IPR027417">
    <property type="entry name" value="P-loop_NTPase"/>
</dbReference>
<evidence type="ECO:0000256" key="3">
    <source>
        <dbReference type="ARBA" id="ARBA00022741"/>
    </source>
</evidence>
<keyword evidence="8" id="KW-1185">Reference proteome</keyword>
<protein>
    <submittedName>
        <fullName evidence="7">ABC-type sugar transport system ATPase subunit</fullName>
    </submittedName>
</protein>
<dbReference type="PANTHER" id="PTHR43790">
    <property type="entry name" value="CARBOHYDRATE TRANSPORT ATP-BINDING PROTEIN MG119-RELATED"/>
    <property type="match status" value="1"/>
</dbReference>
<keyword evidence="1" id="KW-0813">Transport</keyword>
<evidence type="ECO:0000259" key="6">
    <source>
        <dbReference type="Pfam" id="PF00005"/>
    </source>
</evidence>
<keyword evidence="3" id="KW-0547">Nucleotide-binding</keyword>
<reference evidence="7 8" key="1">
    <citation type="submission" date="2020-08" db="EMBL/GenBank/DDBJ databases">
        <title>Sequencing the genomes of 1000 actinobacteria strains.</title>
        <authorList>
            <person name="Klenk H.-P."/>
        </authorList>
    </citation>
    <scope>NUCLEOTIDE SEQUENCE [LARGE SCALE GENOMIC DNA]</scope>
    <source>
        <strain evidence="7 8">DSM 43023</strain>
    </source>
</reference>
<keyword evidence="7" id="KW-0762">Sugar transport</keyword>
<dbReference type="Gene3D" id="3.40.50.300">
    <property type="entry name" value="P-loop containing nucleotide triphosphate hydrolases"/>
    <property type="match status" value="1"/>
</dbReference>
<dbReference type="GO" id="GO:0016887">
    <property type="term" value="F:ATP hydrolysis activity"/>
    <property type="evidence" value="ECO:0007669"/>
    <property type="project" value="InterPro"/>
</dbReference>
<feature type="region of interest" description="Disordered" evidence="5">
    <location>
        <begin position="1"/>
        <end position="22"/>
    </location>
</feature>
<dbReference type="InterPro" id="IPR050107">
    <property type="entry name" value="ABC_carbohydrate_import_ATPase"/>
</dbReference>
<evidence type="ECO:0000313" key="8">
    <source>
        <dbReference type="Proteomes" id="UP000534286"/>
    </source>
</evidence>
<feature type="domain" description="ABC transporter" evidence="6">
    <location>
        <begin position="40"/>
        <end position="86"/>
    </location>
</feature>
<name>A0A7W7S337_9ACTN</name>
<proteinExistence type="predicted"/>
<dbReference type="PANTHER" id="PTHR43790:SF9">
    <property type="entry name" value="GALACTOFURANOSE TRANSPORTER ATP-BINDING PROTEIN YTFR"/>
    <property type="match status" value="1"/>
</dbReference>
<dbReference type="EMBL" id="JACHJU010000004">
    <property type="protein sequence ID" value="MBB4942935.1"/>
    <property type="molecule type" value="Genomic_DNA"/>
</dbReference>
<evidence type="ECO:0000256" key="5">
    <source>
        <dbReference type="SAM" id="MobiDB-lite"/>
    </source>
</evidence>
<evidence type="ECO:0000256" key="1">
    <source>
        <dbReference type="ARBA" id="ARBA00022448"/>
    </source>
</evidence>
<dbReference type="InterPro" id="IPR003439">
    <property type="entry name" value="ABC_transporter-like_ATP-bd"/>
</dbReference>
<gene>
    <name evidence="7" type="ORF">FHR32_007335</name>
</gene>
<dbReference type="RefSeq" id="WP_221466676.1">
    <property type="nucleotide sequence ID" value="NZ_BAABEK010000067.1"/>
</dbReference>
<evidence type="ECO:0000256" key="4">
    <source>
        <dbReference type="ARBA" id="ARBA00022840"/>
    </source>
</evidence>
<dbReference type="GO" id="GO:0005524">
    <property type="term" value="F:ATP binding"/>
    <property type="evidence" value="ECO:0007669"/>
    <property type="project" value="UniProtKB-KW"/>
</dbReference>
<sequence>MSADPHDSSAPAPSPPPGRGATAVLSAANISQHFGHPTALSDVSLEVAPGEVPALVGGTGADESTLVKIMAGVQAPGSGEMRLAGQPE</sequence>
<dbReference type="Proteomes" id="UP000534286">
    <property type="component" value="Unassembled WGS sequence"/>
</dbReference>
<dbReference type="Pfam" id="PF00005">
    <property type="entry name" value="ABC_tran"/>
    <property type="match status" value="1"/>
</dbReference>
<accession>A0A7W7S337</accession>
<evidence type="ECO:0000313" key="7">
    <source>
        <dbReference type="EMBL" id="MBB4942935.1"/>
    </source>
</evidence>
<comment type="caution">
    <text evidence="7">The sequence shown here is derived from an EMBL/GenBank/DDBJ whole genome shotgun (WGS) entry which is preliminary data.</text>
</comment>
<dbReference type="SUPFAM" id="SSF52540">
    <property type="entry name" value="P-loop containing nucleoside triphosphate hydrolases"/>
    <property type="match status" value="1"/>
</dbReference>
<evidence type="ECO:0000256" key="2">
    <source>
        <dbReference type="ARBA" id="ARBA00022737"/>
    </source>
</evidence>
<keyword evidence="4" id="KW-0067">ATP-binding</keyword>
<organism evidence="7 8">
    <name type="scientific">Streptosporangium album</name>
    <dbReference type="NCBI Taxonomy" id="47479"/>
    <lineage>
        <taxon>Bacteria</taxon>
        <taxon>Bacillati</taxon>
        <taxon>Actinomycetota</taxon>
        <taxon>Actinomycetes</taxon>
        <taxon>Streptosporangiales</taxon>
        <taxon>Streptosporangiaceae</taxon>
        <taxon>Streptosporangium</taxon>
    </lineage>
</organism>
<keyword evidence="2" id="KW-0677">Repeat</keyword>